<dbReference type="InterPro" id="IPR039425">
    <property type="entry name" value="RNA_pol_sigma-70-like"/>
</dbReference>
<dbReference type="InterPro" id="IPR014325">
    <property type="entry name" value="RNA_pol_sigma-E_actinobac"/>
</dbReference>
<dbReference type="SUPFAM" id="SSF88659">
    <property type="entry name" value="Sigma3 and sigma4 domains of RNA polymerase sigma factors"/>
    <property type="match status" value="1"/>
</dbReference>
<proteinExistence type="inferred from homology"/>
<evidence type="ECO:0000259" key="7">
    <source>
        <dbReference type="Pfam" id="PF08281"/>
    </source>
</evidence>
<keyword evidence="3" id="KW-0731">Sigma factor</keyword>
<dbReference type="GO" id="GO:0006352">
    <property type="term" value="P:DNA-templated transcription initiation"/>
    <property type="evidence" value="ECO:0007669"/>
    <property type="project" value="InterPro"/>
</dbReference>
<dbReference type="Proteomes" id="UP000186132">
    <property type="component" value="Unassembled WGS sequence"/>
</dbReference>
<dbReference type="STRING" id="1206085.SAMN05443575_1533"/>
<feature type="domain" description="RNA polymerase sigma factor 70 region 4 type 2" evidence="7">
    <location>
        <begin position="103"/>
        <end position="153"/>
    </location>
</feature>
<dbReference type="InterPro" id="IPR013249">
    <property type="entry name" value="RNA_pol_sigma70_r4_t2"/>
</dbReference>
<dbReference type="Gene3D" id="1.10.1740.10">
    <property type="match status" value="1"/>
</dbReference>
<dbReference type="RefSeq" id="WP_073389509.1">
    <property type="nucleotide sequence ID" value="NZ_FQVU01000002.1"/>
</dbReference>
<dbReference type="InterPro" id="IPR007627">
    <property type="entry name" value="RNA_pol_sigma70_r2"/>
</dbReference>
<keyword evidence="2" id="KW-0805">Transcription regulation</keyword>
<evidence type="ECO:0000259" key="6">
    <source>
        <dbReference type="Pfam" id="PF04542"/>
    </source>
</evidence>
<comment type="similarity">
    <text evidence="1">Belongs to the sigma-70 factor family. ECF subfamily.</text>
</comment>
<evidence type="ECO:0000313" key="8">
    <source>
        <dbReference type="EMBL" id="SHG15769.1"/>
    </source>
</evidence>
<gene>
    <name evidence="8" type="ORF">SAMN05443575_1533</name>
</gene>
<evidence type="ECO:0000313" key="9">
    <source>
        <dbReference type="Proteomes" id="UP000186132"/>
    </source>
</evidence>
<dbReference type="InterPro" id="IPR036388">
    <property type="entry name" value="WH-like_DNA-bd_sf"/>
</dbReference>
<keyword evidence="9" id="KW-1185">Reference proteome</keyword>
<dbReference type="PANTHER" id="PTHR43133">
    <property type="entry name" value="RNA POLYMERASE ECF-TYPE SIGMA FACTO"/>
    <property type="match status" value="1"/>
</dbReference>
<organism evidence="8 9">
    <name type="scientific">Jatrophihabitans endophyticus</name>
    <dbReference type="NCBI Taxonomy" id="1206085"/>
    <lineage>
        <taxon>Bacteria</taxon>
        <taxon>Bacillati</taxon>
        <taxon>Actinomycetota</taxon>
        <taxon>Actinomycetes</taxon>
        <taxon>Jatrophihabitantales</taxon>
        <taxon>Jatrophihabitantaceae</taxon>
        <taxon>Jatrophihabitans</taxon>
    </lineage>
</organism>
<dbReference type="Pfam" id="PF08281">
    <property type="entry name" value="Sigma70_r4_2"/>
    <property type="match status" value="1"/>
</dbReference>
<evidence type="ECO:0000256" key="4">
    <source>
        <dbReference type="ARBA" id="ARBA00023125"/>
    </source>
</evidence>
<dbReference type="EMBL" id="FQVU01000002">
    <property type="protein sequence ID" value="SHG15769.1"/>
    <property type="molecule type" value="Genomic_DNA"/>
</dbReference>
<dbReference type="Gene3D" id="1.10.10.10">
    <property type="entry name" value="Winged helix-like DNA-binding domain superfamily/Winged helix DNA-binding domain"/>
    <property type="match status" value="1"/>
</dbReference>
<keyword evidence="4" id="KW-0238">DNA-binding</keyword>
<sequence length="171" mass="19407">MTEFDTFARRELDGLLRYATVLTGDPDLARDLVQDVMVKAFRRWSLVSAADNQRAYVRTMVTRAFLSWRRSWAVRHVVLPFDELPEGPPTGDHAGAIAERDDALQRLRGLPRRQRSVLVLRYFERLTDNEIAEVLGCSPVTVRGYASRALATLRADPHPDFAVTSSIKEHS</sequence>
<dbReference type="GO" id="GO:0016987">
    <property type="term" value="F:sigma factor activity"/>
    <property type="evidence" value="ECO:0007669"/>
    <property type="project" value="UniProtKB-KW"/>
</dbReference>
<dbReference type="AlphaFoldDB" id="A0A1M5HIH3"/>
<evidence type="ECO:0000256" key="1">
    <source>
        <dbReference type="ARBA" id="ARBA00010641"/>
    </source>
</evidence>
<dbReference type="NCBIfam" id="TIGR02983">
    <property type="entry name" value="SigE-fam_strep"/>
    <property type="match status" value="1"/>
</dbReference>
<dbReference type="OrthoDB" id="3692620at2"/>
<dbReference type="NCBIfam" id="TIGR02937">
    <property type="entry name" value="sigma70-ECF"/>
    <property type="match status" value="1"/>
</dbReference>
<name>A0A1M5HIH3_9ACTN</name>
<dbReference type="SUPFAM" id="SSF88946">
    <property type="entry name" value="Sigma2 domain of RNA polymerase sigma factors"/>
    <property type="match status" value="1"/>
</dbReference>
<dbReference type="InterPro" id="IPR013325">
    <property type="entry name" value="RNA_pol_sigma_r2"/>
</dbReference>
<feature type="domain" description="RNA polymerase sigma-70 region 2" evidence="6">
    <location>
        <begin position="9"/>
        <end position="71"/>
    </location>
</feature>
<keyword evidence="5" id="KW-0804">Transcription</keyword>
<dbReference type="CDD" id="cd06171">
    <property type="entry name" value="Sigma70_r4"/>
    <property type="match status" value="1"/>
</dbReference>
<protein>
    <submittedName>
        <fullName evidence="8">RNA polymerase sigma-70 factor, sigma-E family</fullName>
    </submittedName>
</protein>
<dbReference type="Pfam" id="PF04542">
    <property type="entry name" value="Sigma70_r2"/>
    <property type="match status" value="1"/>
</dbReference>
<dbReference type="InterPro" id="IPR013324">
    <property type="entry name" value="RNA_pol_sigma_r3/r4-like"/>
</dbReference>
<dbReference type="InterPro" id="IPR014284">
    <property type="entry name" value="RNA_pol_sigma-70_dom"/>
</dbReference>
<evidence type="ECO:0000256" key="2">
    <source>
        <dbReference type="ARBA" id="ARBA00023015"/>
    </source>
</evidence>
<reference evidence="8 9" key="1">
    <citation type="submission" date="2016-11" db="EMBL/GenBank/DDBJ databases">
        <authorList>
            <person name="Jaros S."/>
            <person name="Januszkiewicz K."/>
            <person name="Wedrychowicz H."/>
        </authorList>
    </citation>
    <scope>NUCLEOTIDE SEQUENCE [LARGE SCALE GENOMIC DNA]</scope>
    <source>
        <strain evidence="8 9">DSM 45627</strain>
    </source>
</reference>
<evidence type="ECO:0000256" key="5">
    <source>
        <dbReference type="ARBA" id="ARBA00023163"/>
    </source>
</evidence>
<accession>A0A1M5HIH3</accession>
<evidence type="ECO:0000256" key="3">
    <source>
        <dbReference type="ARBA" id="ARBA00023082"/>
    </source>
</evidence>
<dbReference type="PANTHER" id="PTHR43133:SF50">
    <property type="entry name" value="ECF RNA POLYMERASE SIGMA FACTOR SIGM"/>
    <property type="match status" value="1"/>
</dbReference>
<dbReference type="GO" id="GO:0003677">
    <property type="term" value="F:DNA binding"/>
    <property type="evidence" value="ECO:0007669"/>
    <property type="project" value="UniProtKB-KW"/>
</dbReference>